<evidence type="ECO:0000256" key="3">
    <source>
        <dbReference type="ARBA" id="ARBA00022552"/>
    </source>
</evidence>
<dbReference type="GO" id="GO:0034511">
    <property type="term" value="F:U3 snoRNA binding"/>
    <property type="evidence" value="ECO:0007669"/>
    <property type="project" value="InterPro"/>
</dbReference>
<comment type="similarity">
    <text evidence="2">Belongs to the WD repeat RRP9 family.</text>
</comment>
<comment type="subcellular location">
    <subcellularLocation>
        <location evidence="1">Nucleus</location>
        <location evidence="1">Nucleolus</location>
    </subcellularLocation>
</comment>
<keyword evidence="3" id="KW-0698">rRNA processing</keyword>
<dbReference type="GO" id="GO:0032040">
    <property type="term" value="C:small-subunit processome"/>
    <property type="evidence" value="ECO:0007669"/>
    <property type="project" value="TreeGrafter"/>
</dbReference>
<dbReference type="OrthoDB" id="189968at2759"/>
<evidence type="ECO:0008006" key="13">
    <source>
        <dbReference type="Google" id="ProtNLM"/>
    </source>
</evidence>
<keyword evidence="8" id="KW-0687">Ribonucleoprotein</keyword>
<evidence type="ECO:0000256" key="5">
    <source>
        <dbReference type="ARBA" id="ARBA00022737"/>
    </source>
</evidence>
<feature type="compositionally biased region" description="Acidic residues" evidence="10">
    <location>
        <begin position="70"/>
        <end position="82"/>
    </location>
</feature>
<keyword evidence="4 9" id="KW-0853">WD repeat</keyword>
<comment type="caution">
    <text evidence="11">The sequence shown here is derived from an EMBL/GenBank/DDBJ whole genome shotgun (WGS) entry which is preliminary data.</text>
</comment>
<dbReference type="PROSITE" id="PS50294">
    <property type="entry name" value="WD_REPEATS_REGION"/>
    <property type="match status" value="3"/>
</dbReference>
<dbReference type="Pfam" id="PF00400">
    <property type="entry name" value="WD40"/>
    <property type="match status" value="5"/>
</dbReference>
<protein>
    <recommendedName>
        <fullName evidence="13">U3 snoRNP-associated protein-like EMB2271</fullName>
    </recommendedName>
</protein>
<dbReference type="PANTHER" id="PTHR19865:SF0">
    <property type="entry name" value="U3 SMALL NUCLEOLAR RNA-INTERACTING PROTEIN 2"/>
    <property type="match status" value="1"/>
</dbReference>
<feature type="repeat" description="WD" evidence="9">
    <location>
        <begin position="272"/>
        <end position="313"/>
    </location>
</feature>
<feature type="repeat" description="WD" evidence="9">
    <location>
        <begin position="230"/>
        <end position="271"/>
    </location>
</feature>
<evidence type="ECO:0000256" key="1">
    <source>
        <dbReference type="ARBA" id="ARBA00004604"/>
    </source>
</evidence>
<feature type="compositionally biased region" description="Acidic residues" evidence="10">
    <location>
        <begin position="103"/>
        <end position="118"/>
    </location>
</feature>
<feature type="repeat" description="WD" evidence="9">
    <location>
        <begin position="169"/>
        <end position="210"/>
    </location>
</feature>
<dbReference type="InterPro" id="IPR015943">
    <property type="entry name" value="WD40/YVTN_repeat-like_dom_sf"/>
</dbReference>
<keyword evidence="5" id="KW-0677">Repeat</keyword>
<keyword evidence="12" id="KW-1185">Reference proteome</keyword>
<dbReference type="SUPFAM" id="SSF50978">
    <property type="entry name" value="WD40 repeat-like"/>
    <property type="match status" value="1"/>
</dbReference>
<dbReference type="PROSITE" id="PS00678">
    <property type="entry name" value="WD_REPEATS_1"/>
    <property type="match status" value="1"/>
</dbReference>
<evidence type="ECO:0000313" key="12">
    <source>
        <dbReference type="Proteomes" id="UP000737018"/>
    </source>
</evidence>
<feature type="region of interest" description="Disordered" evidence="10">
    <location>
        <begin position="1"/>
        <end position="126"/>
    </location>
</feature>
<dbReference type="InterPro" id="IPR036322">
    <property type="entry name" value="WD40_repeat_dom_sf"/>
</dbReference>
<evidence type="ECO:0000313" key="11">
    <source>
        <dbReference type="EMBL" id="KAF3959857.1"/>
    </source>
</evidence>
<sequence length="536" mass="59116">MKKKVSSAAPRGRGRGGRGRGGARKDEKFSEDSFFMAESKKRRKISDDADVIDSGESDDERGYGFRGGSDGEDGDGGDAETADEVRQRVAMAQLDKYRRIAKEEEDEDDDDDDDEDEGIDRVGEKEGLRDSLVAKILQQEQLEESGRVRRAMASRVQKPKTSDGGFKVLLKHRQSVTAVALSEDDSRGFSASKDGNILHWDVESGKSEKYQWPSEDVIRSHGAKDPQGSAKKHSRNVLALAVSSDGRYLATGGLDRHVHLWDTRTRGHIQAFPGHRGSVSCLTFRQGTSELFSGSFDRTVKIWNAEDRAYMNTLFGHQSEVLSIDCLRKERVLTVGRDRSMQLFKVPEESRLVFRAPASSLECCCFVSNDEFLSGSDDGSIELWTMLRKKPAHIVKNAHALLAANKNLEQKNSEIIPNGHLENGNHSYESYHCQSAYSWVSSVTVCRNSDLAASGAGNGSVRLWGIESETKDVRPLFDLPLVGFVNSLAFAKSGQFLVAGVGQEPRLGRWGRIKSAQNGIANTTSIIEGLIKILIG</sequence>
<dbReference type="FunFam" id="2.130.10.10:FF:000483">
    <property type="entry name" value="U3 snoRNP-associated protein-like EMB2271"/>
    <property type="match status" value="1"/>
</dbReference>
<dbReference type="InterPro" id="IPR019775">
    <property type="entry name" value="WD40_repeat_CS"/>
</dbReference>
<proteinExistence type="inferred from homology"/>
<dbReference type="EMBL" id="JRKL02002230">
    <property type="protein sequence ID" value="KAF3959857.1"/>
    <property type="molecule type" value="Genomic_DNA"/>
</dbReference>
<feature type="compositionally biased region" description="Basic residues" evidence="10">
    <location>
        <begin position="12"/>
        <end position="22"/>
    </location>
</feature>
<dbReference type="InterPro" id="IPR001680">
    <property type="entry name" value="WD40_rpt"/>
</dbReference>
<evidence type="ECO:0000256" key="8">
    <source>
        <dbReference type="ARBA" id="ARBA00023274"/>
    </source>
</evidence>
<dbReference type="InterPro" id="IPR020472">
    <property type="entry name" value="WD40_PAC1"/>
</dbReference>
<keyword evidence="7" id="KW-0539">Nucleus</keyword>
<evidence type="ECO:0000256" key="2">
    <source>
        <dbReference type="ARBA" id="ARBA00006777"/>
    </source>
</evidence>
<name>A0A8J4QWA1_9ROSI</name>
<feature type="compositionally biased region" description="Acidic residues" evidence="10">
    <location>
        <begin position="48"/>
        <end position="59"/>
    </location>
</feature>
<feature type="region of interest" description="Disordered" evidence="10">
    <location>
        <begin position="142"/>
        <end position="161"/>
    </location>
</feature>
<dbReference type="Proteomes" id="UP000737018">
    <property type="component" value="Unassembled WGS sequence"/>
</dbReference>
<dbReference type="PRINTS" id="PR00320">
    <property type="entry name" value="GPROTEINBRPT"/>
</dbReference>
<dbReference type="PROSITE" id="PS50082">
    <property type="entry name" value="WD_REPEATS_2"/>
    <property type="match status" value="3"/>
</dbReference>
<dbReference type="InterPro" id="IPR039241">
    <property type="entry name" value="Rrp9-like"/>
</dbReference>
<dbReference type="PANTHER" id="PTHR19865">
    <property type="entry name" value="U3 SMALL NUCLEOLAR RNA INTERACTING PROTEIN 2"/>
    <property type="match status" value="1"/>
</dbReference>
<dbReference type="GO" id="GO:0006364">
    <property type="term" value="P:rRNA processing"/>
    <property type="evidence" value="ECO:0007669"/>
    <property type="project" value="UniProtKB-KW"/>
</dbReference>
<reference evidence="11" key="1">
    <citation type="submission" date="2020-03" db="EMBL/GenBank/DDBJ databases">
        <title>Castanea mollissima Vanexum genome sequencing.</title>
        <authorList>
            <person name="Staton M."/>
        </authorList>
    </citation>
    <scope>NUCLEOTIDE SEQUENCE</scope>
    <source>
        <tissue evidence="11">Leaf</tissue>
    </source>
</reference>
<evidence type="ECO:0000256" key="10">
    <source>
        <dbReference type="SAM" id="MobiDB-lite"/>
    </source>
</evidence>
<organism evidence="11 12">
    <name type="scientific">Castanea mollissima</name>
    <name type="common">Chinese chestnut</name>
    <dbReference type="NCBI Taxonomy" id="60419"/>
    <lineage>
        <taxon>Eukaryota</taxon>
        <taxon>Viridiplantae</taxon>
        <taxon>Streptophyta</taxon>
        <taxon>Embryophyta</taxon>
        <taxon>Tracheophyta</taxon>
        <taxon>Spermatophyta</taxon>
        <taxon>Magnoliopsida</taxon>
        <taxon>eudicotyledons</taxon>
        <taxon>Gunneridae</taxon>
        <taxon>Pentapetalae</taxon>
        <taxon>rosids</taxon>
        <taxon>fabids</taxon>
        <taxon>Fagales</taxon>
        <taxon>Fagaceae</taxon>
        <taxon>Castanea</taxon>
    </lineage>
</organism>
<evidence type="ECO:0000256" key="7">
    <source>
        <dbReference type="ARBA" id="ARBA00023242"/>
    </source>
</evidence>
<gene>
    <name evidence="11" type="ORF">CMV_015363</name>
</gene>
<dbReference type="Gene3D" id="2.130.10.10">
    <property type="entry name" value="YVTN repeat-like/Quinoprotein amine dehydrogenase"/>
    <property type="match status" value="1"/>
</dbReference>
<dbReference type="SMART" id="SM00320">
    <property type="entry name" value="WD40"/>
    <property type="match status" value="6"/>
</dbReference>
<evidence type="ECO:0000256" key="4">
    <source>
        <dbReference type="ARBA" id="ARBA00022574"/>
    </source>
</evidence>
<dbReference type="AlphaFoldDB" id="A0A8J4QWA1"/>
<evidence type="ECO:0000256" key="9">
    <source>
        <dbReference type="PROSITE-ProRule" id="PRU00221"/>
    </source>
</evidence>
<accession>A0A8J4QWA1</accession>
<keyword evidence="6" id="KW-0694">RNA-binding</keyword>
<evidence type="ECO:0000256" key="6">
    <source>
        <dbReference type="ARBA" id="ARBA00022884"/>
    </source>
</evidence>